<accession>A0A3T0HW35</accession>
<name>A0A3T0HW35_9BACI</name>
<dbReference type="SUPFAM" id="SSF54373">
    <property type="entry name" value="FAD-linked reductases, C-terminal domain"/>
    <property type="match status" value="1"/>
</dbReference>
<evidence type="ECO:0000256" key="3">
    <source>
        <dbReference type="ARBA" id="ARBA00022630"/>
    </source>
</evidence>
<dbReference type="KEGG" id="nmk:CHR53_08665"/>
<evidence type="ECO:0000259" key="6">
    <source>
        <dbReference type="Pfam" id="PF26311"/>
    </source>
</evidence>
<dbReference type="STRING" id="1193713.GCA_001636315_04174"/>
<dbReference type="InterPro" id="IPR036188">
    <property type="entry name" value="FAD/NAD-bd_sf"/>
</dbReference>
<reference evidence="7 8" key="1">
    <citation type="submission" date="2017-07" db="EMBL/GenBank/DDBJ databases">
        <title>The complete genome sequence of Bacillus mesonae strain H20-5, an efficient strain improving plant abiotic stress resistance.</title>
        <authorList>
            <person name="Kim S.Y."/>
            <person name="Song H."/>
            <person name="Sang M.K."/>
            <person name="Weon H.-Y."/>
            <person name="Song J."/>
        </authorList>
    </citation>
    <scope>NUCLEOTIDE SEQUENCE [LARGE SCALE GENOMIC DNA]</scope>
    <source>
        <strain evidence="7 8">H20-5</strain>
    </source>
</reference>
<feature type="domain" description="FixC-like C-terminal" evidence="6">
    <location>
        <begin position="367"/>
        <end position="430"/>
    </location>
</feature>
<dbReference type="InterPro" id="IPR039651">
    <property type="entry name" value="FixC-like"/>
</dbReference>
<dbReference type="AlphaFoldDB" id="A0A3T0HW35"/>
<dbReference type="PRINTS" id="PR00420">
    <property type="entry name" value="RNGMNOXGNASE"/>
</dbReference>
<dbReference type="GO" id="GO:0016491">
    <property type="term" value="F:oxidoreductase activity"/>
    <property type="evidence" value="ECO:0007669"/>
    <property type="project" value="UniProtKB-KW"/>
</dbReference>
<protein>
    <submittedName>
        <fullName evidence="7">FAD-dependent oxidoreductase</fullName>
    </submittedName>
</protein>
<dbReference type="Proteomes" id="UP000282892">
    <property type="component" value="Chromosome"/>
</dbReference>
<gene>
    <name evidence="7" type="ORF">CHR53_08665</name>
</gene>
<comment type="similarity">
    <text evidence="2">Belongs to the ETF-QO/FixC family.</text>
</comment>
<dbReference type="PANTHER" id="PTHR43624:SF2">
    <property type="entry name" value="ELECTRON TRANSFER FLAVOPROTEIN-QUINONE OXIDOREDUCTASE YDIS-RELATED"/>
    <property type="match status" value="1"/>
</dbReference>
<dbReference type="RefSeq" id="WP_127486225.1">
    <property type="nucleotide sequence ID" value="NZ_CP022572.1"/>
</dbReference>
<dbReference type="InterPro" id="IPR059103">
    <property type="entry name" value="FixC-like_C"/>
</dbReference>
<keyword evidence="8" id="KW-1185">Reference proteome</keyword>
<evidence type="ECO:0000313" key="7">
    <source>
        <dbReference type="EMBL" id="AZU61326.1"/>
    </source>
</evidence>
<dbReference type="Pfam" id="PF26311">
    <property type="entry name" value="ETF-QO_FixC_C"/>
    <property type="match status" value="1"/>
</dbReference>
<keyword evidence="5" id="KW-0560">Oxidoreductase</keyword>
<dbReference type="PANTHER" id="PTHR43624">
    <property type="entry name" value="ELECTRON TRANSFER FLAVOPROTEIN-QUINONE OXIDOREDUCTASE YDIS-RELATED"/>
    <property type="match status" value="1"/>
</dbReference>
<evidence type="ECO:0000256" key="4">
    <source>
        <dbReference type="ARBA" id="ARBA00022827"/>
    </source>
</evidence>
<evidence type="ECO:0000313" key="8">
    <source>
        <dbReference type="Proteomes" id="UP000282892"/>
    </source>
</evidence>
<evidence type="ECO:0000256" key="5">
    <source>
        <dbReference type="ARBA" id="ARBA00023002"/>
    </source>
</evidence>
<dbReference type="EMBL" id="CP022572">
    <property type="protein sequence ID" value="AZU61326.1"/>
    <property type="molecule type" value="Genomic_DNA"/>
</dbReference>
<evidence type="ECO:0000256" key="1">
    <source>
        <dbReference type="ARBA" id="ARBA00001974"/>
    </source>
</evidence>
<keyword evidence="3" id="KW-0285">Flavoprotein</keyword>
<dbReference type="PROSITE" id="PS51257">
    <property type="entry name" value="PROKAR_LIPOPROTEIN"/>
    <property type="match status" value="1"/>
</dbReference>
<dbReference type="OrthoDB" id="9806565at2"/>
<sequence length="431" mass="48117">MPEKFDVIIVGAGPAGTSCALTCARNGLTVLLIERGEYPGAKNVMGGVLYRQQMEELIPEFWKEAPLERPVIEQRFWMMDKESVLSFGYKGLEWAVEPYNNFTVLRAKFDQWFAQKAVEAGALLINETVVTECIVENGKVVGVRTDRPDGEVYADVVVLADGVNSLLSKQLGFHKEFRPDEVALTVMEVINLPKDKINDRFNLQDNQGCTIEIFGDSTKGNLGTAFLYTNKESLNIGVGTTLSSMIKAKLKPYELLDYLKNHPMVKPLIDGGESAEYLAHLIPEGGFRSVPKVAGNGVLVVGDAAQLVNAIHREGSNMAMHSGLLAAEAIIEAKKRGDYSETSLNSYREALYNSFIIKDLEKYKDAAHTFEKYPQYFKEYVPMMNQAASKFFTVDGTPKRDKQKEIIKSMTAERGTLRVLQDIYRAWKAVK</sequence>
<dbReference type="Pfam" id="PF12831">
    <property type="entry name" value="FAD_oxidored"/>
    <property type="match status" value="1"/>
</dbReference>
<dbReference type="Gene3D" id="3.50.50.60">
    <property type="entry name" value="FAD/NAD(P)-binding domain"/>
    <property type="match status" value="1"/>
</dbReference>
<organism evidence="7 8">
    <name type="scientific">Neobacillus mesonae</name>
    <dbReference type="NCBI Taxonomy" id="1193713"/>
    <lineage>
        <taxon>Bacteria</taxon>
        <taxon>Bacillati</taxon>
        <taxon>Bacillota</taxon>
        <taxon>Bacilli</taxon>
        <taxon>Bacillales</taxon>
        <taxon>Bacillaceae</taxon>
        <taxon>Neobacillus</taxon>
    </lineage>
</organism>
<evidence type="ECO:0000256" key="2">
    <source>
        <dbReference type="ARBA" id="ARBA00006796"/>
    </source>
</evidence>
<proteinExistence type="inferred from homology"/>
<keyword evidence="4" id="KW-0274">FAD</keyword>
<comment type="cofactor">
    <cofactor evidence="1">
        <name>FAD</name>
        <dbReference type="ChEBI" id="CHEBI:57692"/>
    </cofactor>
</comment>
<dbReference type="SUPFAM" id="SSF51905">
    <property type="entry name" value="FAD/NAD(P)-binding domain"/>
    <property type="match status" value="1"/>
</dbReference>